<dbReference type="EMBL" id="CARXXK010000004">
    <property type="protein sequence ID" value="CAI6366882.1"/>
    <property type="molecule type" value="Genomic_DNA"/>
</dbReference>
<evidence type="ECO:0000313" key="2">
    <source>
        <dbReference type="Proteomes" id="UP001160148"/>
    </source>
</evidence>
<organism evidence="1 2">
    <name type="scientific">Macrosiphum euphorbiae</name>
    <name type="common">potato aphid</name>
    <dbReference type="NCBI Taxonomy" id="13131"/>
    <lineage>
        <taxon>Eukaryota</taxon>
        <taxon>Metazoa</taxon>
        <taxon>Ecdysozoa</taxon>
        <taxon>Arthropoda</taxon>
        <taxon>Hexapoda</taxon>
        <taxon>Insecta</taxon>
        <taxon>Pterygota</taxon>
        <taxon>Neoptera</taxon>
        <taxon>Paraneoptera</taxon>
        <taxon>Hemiptera</taxon>
        <taxon>Sternorrhyncha</taxon>
        <taxon>Aphidomorpha</taxon>
        <taxon>Aphidoidea</taxon>
        <taxon>Aphididae</taxon>
        <taxon>Macrosiphini</taxon>
        <taxon>Macrosiphum</taxon>
    </lineage>
</organism>
<protein>
    <submittedName>
        <fullName evidence="1">Uncharacterized protein</fullName>
    </submittedName>
</protein>
<accession>A0AAV0XH65</accession>
<proteinExistence type="predicted"/>
<sequence>MSRQIHNSLSTKRRRFLEEIEIIDVYRTCPHPNVSRNNTTVHQQHQGNVSYNIIVDNESQVSNLISDELNFPSLSQCIDDNKYLILFLIVMIPMTRS</sequence>
<name>A0AAV0XH65_9HEMI</name>
<evidence type="ECO:0000313" key="1">
    <source>
        <dbReference type="EMBL" id="CAI6366882.1"/>
    </source>
</evidence>
<comment type="caution">
    <text evidence="1">The sequence shown here is derived from an EMBL/GenBank/DDBJ whole genome shotgun (WGS) entry which is preliminary data.</text>
</comment>
<keyword evidence="2" id="KW-1185">Reference proteome</keyword>
<reference evidence="1 2" key="1">
    <citation type="submission" date="2023-01" db="EMBL/GenBank/DDBJ databases">
        <authorList>
            <person name="Whitehead M."/>
        </authorList>
    </citation>
    <scope>NUCLEOTIDE SEQUENCE [LARGE SCALE GENOMIC DNA]</scope>
</reference>
<dbReference type="AlphaFoldDB" id="A0AAV0XH65"/>
<gene>
    <name evidence="1" type="ORF">MEUPH1_LOCUS21419</name>
</gene>
<dbReference type="Proteomes" id="UP001160148">
    <property type="component" value="Unassembled WGS sequence"/>
</dbReference>